<dbReference type="Proteomes" id="UP000789342">
    <property type="component" value="Unassembled WGS sequence"/>
</dbReference>
<evidence type="ECO:0000256" key="1">
    <source>
        <dbReference type="SAM" id="Coils"/>
    </source>
</evidence>
<keyword evidence="3" id="KW-1185">Reference proteome</keyword>
<evidence type="ECO:0000313" key="3">
    <source>
        <dbReference type="Proteomes" id="UP000789342"/>
    </source>
</evidence>
<feature type="coiled-coil region" evidence="1">
    <location>
        <begin position="21"/>
        <end position="55"/>
    </location>
</feature>
<protein>
    <submittedName>
        <fullName evidence="2">4490_t:CDS:1</fullName>
    </submittedName>
</protein>
<keyword evidence="1" id="KW-0175">Coiled coil</keyword>
<proteinExistence type="predicted"/>
<reference evidence="2" key="1">
    <citation type="submission" date="2021-06" db="EMBL/GenBank/DDBJ databases">
        <authorList>
            <person name="Kallberg Y."/>
            <person name="Tangrot J."/>
            <person name="Rosling A."/>
        </authorList>
    </citation>
    <scope>NUCLEOTIDE SEQUENCE</scope>
    <source>
        <strain evidence="2">CL551</strain>
    </source>
</reference>
<organism evidence="2 3">
    <name type="scientific">Acaulospora morrowiae</name>
    <dbReference type="NCBI Taxonomy" id="94023"/>
    <lineage>
        <taxon>Eukaryota</taxon>
        <taxon>Fungi</taxon>
        <taxon>Fungi incertae sedis</taxon>
        <taxon>Mucoromycota</taxon>
        <taxon>Glomeromycotina</taxon>
        <taxon>Glomeromycetes</taxon>
        <taxon>Diversisporales</taxon>
        <taxon>Acaulosporaceae</taxon>
        <taxon>Acaulospora</taxon>
    </lineage>
</organism>
<dbReference type="AlphaFoldDB" id="A0A9N9J714"/>
<dbReference type="EMBL" id="CAJVPV010043566">
    <property type="protein sequence ID" value="CAG8765950.1"/>
    <property type="molecule type" value="Genomic_DNA"/>
</dbReference>
<sequence length="145" mass="16306">MPKDKSSFKSSNKSIDPYTVNKILIQEVKTLQDQNKNLSNTVNSLNNTLAQLSNLVSKVIIPAVASHTAVLQYYNFYDKNYCYISLEDTSLPEDSFLVPKNSLELFKDIISEFKSFSGPEVSELPSFFDELNQDILAIANEISAQ</sequence>
<comment type="caution">
    <text evidence="2">The sequence shown here is derived from an EMBL/GenBank/DDBJ whole genome shotgun (WGS) entry which is preliminary data.</text>
</comment>
<gene>
    <name evidence="2" type="ORF">AMORRO_LOCUS16268</name>
</gene>
<evidence type="ECO:0000313" key="2">
    <source>
        <dbReference type="EMBL" id="CAG8765950.1"/>
    </source>
</evidence>
<name>A0A9N9J714_9GLOM</name>
<accession>A0A9N9J714</accession>